<name>A0A3N4Z6Y5_9MICO</name>
<dbReference type="Pfam" id="PF03060">
    <property type="entry name" value="NMO"/>
    <property type="match status" value="1"/>
</dbReference>
<evidence type="ECO:0000256" key="1">
    <source>
        <dbReference type="ARBA" id="ARBA00022630"/>
    </source>
</evidence>
<protein>
    <submittedName>
        <fullName evidence="4">NAD(P)H-dependent flavin oxidoreductase YrpB (Nitropropane dioxygenase family)</fullName>
    </submittedName>
</protein>
<dbReference type="InterPro" id="IPR004136">
    <property type="entry name" value="NMO"/>
</dbReference>
<dbReference type="InterPro" id="IPR013785">
    <property type="entry name" value="Aldolase_TIM"/>
</dbReference>
<dbReference type="CDD" id="cd04730">
    <property type="entry name" value="NPD_like"/>
    <property type="match status" value="1"/>
</dbReference>
<keyword evidence="3" id="KW-0560">Oxidoreductase</keyword>
<accession>A0A3N4Z6Y5</accession>
<evidence type="ECO:0000313" key="5">
    <source>
        <dbReference type="Proteomes" id="UP000280726"/>
    </source>
</evidence>
<dbReference type="EMBL" id="RKRA01000001">
    <property type="protein sequence ID" value="RPF28093.1"/>
    <property type="molecule type" value="Genomic_DNA"/>
</dbReference>
<organism evidence="4 5">
    <name type="scientific">Georgenia muralis</name>
    <dbReference type="NCBI Taxonomy" id="154117"/>
    <lineage>
        <taxon>Bacteria</taxon>
        <taxon>Bacillati</taxon>
        <taxon>Actinomycetota</taxon>
        <taxon>Actinomycetes</taxon>
        <taxon>Micrococcales</taxon>
        <taxon>Bogoriellaceae</taxon>
        <taxon>Georgenia</taxon>
    </lineage>
</organism>
<gene>
    <name evidence="4" type="ORF">EDD32_2602</name>
</gene>
<dbReference type="AlphaFoldDB" id="A0A3N4Z6Y5"/>
<proteinExistence type="predicted"/>
<keyword evidence="4" id="KW-0223">Dioxygenase</keyword>
<reference evidence="4 5" key="1">
    <citation type="submission" date="2018-11" db="EMBL/GenBank/DDBJ databases">
        <title>Sequencing the genomes of 1000 actinobacteria strains.</title>
        <authorList>
            <person name="Klenk H.-P."/>
        </authorList>
    </citation>
    <scope>NUCLEOTIDE SEQUENCE [LARGE SCALE GENOMIC DNA]</scope>
    <source>
        <strain evidence="4 5">DSM 14418</strain>
    </source>
</reference>
<dbReference type="OrthoDB" id="9778912at2"/>
<evidence type="ECO:0000256" key="2">
    <source>
        <dbReference type="ARBA" id="ARBA00022643"/>
    </source>
</evidence>
<keyword evidence="1" id="KW-0285">Flavoprotein</keyword>
<dbReference type="GO" id="GO:0018580">
    <property type="term" value="F:nitronate monooxygenase activity"/>
    <property type="evidence" value="ECO:0007669"/>
    <property type="project" value="InterPro"/>
</dbReference>
<dbReference type="Gene3D" id="3.20.20.70">
    <property type="entry name" value="Aldolase class I"/>
    <property type="match status" value="1"/>
</dbReference>
<dbReference type="PANTHER" id="PTHR32332:SF38">
    <property type="entry name" value="MONOOXYGENASE RV1533-RELATED"/>
    <property type="match status" value="1"/>
</dbReference>
<keyword evidence="2" id="KW-0288">FMN</keyword>
<dbReference type="PANTHER" id="PTHR32332">
    <property type="entry name" value="2-NITROPROPANE DIOXYGENASE"/>
    <property type="match status" value="1"/>
</dbReference>
<dbReference type="GO" id="GO:0051213">
    <property type="term" value="F:dioxygenase activity"/>
    <property type="evidence" value="ECO:0007669"/>
    <property type="project" value="UniProtKB-KW"/>
</dbReference>
<dbReference type="RefSeq" id="WP_123918098.1">
    <property type="nucleotide sequence ID" value="NZ_RKRA01000001.1"/>
</dbReference>
<evidence type="ECO:0000256" key="3">
    <source>
        <dbReference type="ARBA" id="ARBA00023002"/>
    </source>
</evidence>
<dbReference type="SUPFAM" id="SSF51412">
    <property type="entry name" value="Inosine monophosphate dehydrogenase (IMPDH)"/>
    <property type="match status" value="1"/>
</dbReference>
<evidence type="ECO:0000313" key="4">
    <source>
        <dbReference type="EMBL" id="RPF28093.1"/>
    </source>
</evidence>
<sequence length="369" mass="38117">MRTAFTDLVGVEHPLAGFNRTPAVVVEVSRAGGLGVLGATMYTPDQLDAQLTWIEEQLEGRPYAVDVLVPARSRAAVGPDPAIPAEHRAFVDALLEKYGIPPLSEPVDPFGRIDASLETNTSAGLVEALLDVTFAHRPALVANALGTPPPAMLERARAAGVPVAALVGKREHAERQLAAGVDLLVAQGTEAGGHTGGVATMVLTPEVVAVAGDVPVLAAGGIATGPQLAAALALGAAGGWAGSVWLASHEDLAGRAIKDKLLAASSSDTVISTSRTGKPARQLASAWLAEWAAPGAPAPLPLPLQPMLVREAWERIDAAAERGVATARDLESFFVGQVVGSMTELRPTADIVRDIVTGCEARLRELCGR</sequence>
<keyword evidence="5" id="KW-1185">Reference proteome</keyword>
<comment type="caution">
    <text evidence="4">The sequence shown here is derived from an EMBL/GenBank/DDBJ whole genome shotgun (WGS) entry which is preliminary data.</text>
</comment>
<dbReference type="Proteomes" id="UP000280726">
    <property type="component" value="Unassembled WGS sequence"/>
</dbReference>